<name>A0A9W8MR20_9AGAR</name>
<reference evidence="2" key="1">
    <citation type="submission" date="2022-07" db="EMBL/GenBank/DDBJ databases">
        <title>Genome Sequence of Agrocybe chaxingu.</title>
        <authorList>
            <person name="Buettner E."/>
        </authorList>
    </citation>
    <scope>NUCLEOTIDE SEQUENCE</scope>
    <source>
        <strain evidence="2">MP-N11</strain>
    </source>
</reference>
<protein>
    <submittedName>
        <fullName evidence="2">Uncharacterized protein</fullName>
    </submittedName>
</protein>
<evidence type="ECO:0000256" key="1">
    <source>
        <dbReference type="SAM" id="MobiDB-lite"/>
    </source>
</evidence>
<accession>A0A9W8MR20</accession>
<organism evidence="2 3">
    <name type="scientific">Agrocybe chaxingu</name>
    <dbReference type="NCBI Taxonomy" id="84603"/>
    <lineage>
        <taxon>Eukaryota</taxon>
        <taxon>Fungi</taxon>
        <taxon>Dikarya</taxon>
        <taxon>Basidiomycota</taxon>
        <taxon>Agaricomycotina</taxon>
        <taxon>Agaricomycetes</taxon>
        <taxon>Agaricomycetidae</taxon>
        <taxon>Agaricales</taxon>
        <taxon>Agaricineae</taxon>
        <taxon>Strophariaceae</taxon>
        <taxon>Agrocybe</taxon>
    </lineage>
</organism>
<dbReference type="EMBL" id="JANKHO010001534">
    <property type="protein sequence ID" value="KAJ3500846.1"/>
    <property type="molecule type" value="Genomic_DNA"/>
</dbReference>
<dbReference type="AlphaFoldDB" id="A0A9W8MR20"/>
<sequence>MSDSSDESIPGTPPHRAPPRRGRYSNDLASYVKKNVNTAIAGAAQGSVASATGFSAAEGGGSGEAGVSSRDVERVKPRMLLAPGEDGRATVSDWIANPHMPKRRIVRLEWSWDMGLRHLNLNHKRNMHTLTPTLHRWFYRQDRDGKPTGWFWLPLDATPLFEMQDTFVGNEEARASYTPWMRTNARRNPNSFYNTTKFQYRLVPLPTMNSPAFSITHGTTTYAYPFTDLPPVTSRIPPHVVVVDTGRKLRQLYDSDTGAIAFEEDFAWMSDSVTRDMMTAVQRIYMAWICAWPERRWLEGGDEEDEDDDEYSD</sequence>
<comment type="caution">
    <text evidence="2">The sequence shown here is derived from an EMBL/GenBank/DDBJ whole genome shotgun (WGS) entry which is preliminary data.</text>
</comment>
<evidence type="ECO:0000313" key="2">
    <source>
        <dbReference type="EMBL" id="KAJ3500846.1"/>
    </source>
</evidence>
<dbReference type="Proteomes" id="UP001148786">
    <property type="component" value="Unassembled WGS sequence"/>
</dbReference>
<feature type="region of interest" description="Disordered" evidence="1">
    <location>
        <begin position="1"/>
        <end position="28"/>
    </location>
</feature>
<gene>
    <name evidence="2" type="ORF">NLJ89_g9613</name>
</gene>
<evidence type="ECO:0000313" key="3">
    <source>
        <dbReference type="Proteomes" id="UP001148786"/>
    </source>
</evidence>
<proteinExistence type="predicted"/>
<keyword evidence="3" id="KW-1185">Reference proteome</keyword>
<dbReference type="OrthoDB" id="3133596at2759"/>